<sequence>MTYISEDGAFGGPVAVAAGHAEELARRGHQVDLLAGWDGKARLSIPGVNVGLFRARKVAPGLSGLTSIGLLSYLRAHAADYDAIHVHMGRDLVTLPAALLALSKGRRVFLQTHGMVMPDNRALAKAFDAALTRRALGRADSVFVLTDAEFDGVTAVAGETVTPVIARIPNGVATRGVSAERDVDPPVVLFLARLHPRKRVLAFAEAARELSESGVRATFRVIGPDEGDLAAFLAYKSEHRLNQLEYAGAIASGAAVEELSKATVYVLPSFGEVFPMTVLESFAAGTPVILTDECAIAPDLTARGCIEPTTGEPRDIARAITQLLDSSDRRAALVEAANDALTDWLAIGAVADRLEEAYA</sequence>
<dbReference type="InterPro" id="IPR001296">
    <property type="entry name" value="Glyco_trans_1"/>
</dbReference>
<dbReference type="PANTHER" id="PTHR12526">
    <property type="entry name" value="GLYCOSYLTRANSFERASE"/>
    <property type="match status" value="1"/>
</dbReference>
<keyword evidence="6" id="KW-1185">Reference proteome</keyword>
<accession>A0A9X1LXW1</accession>
<dbReference type="AlphaFoldDB" id="A0A9X1LXW1"/>
<evidence type="ECO:0000256" key="1">
    <source>
        <dbReference type="ARBA" id="ARBA00022676"/>
    </source>
</evidence>
<dbReference type="SUPFAM" id="SSF53756">
    <property type="entry name" value="UDP-Glycosyltransferase/glycogen phosphorylase"/>
    <property type="match status" value="1"/>
</dbReference>
<comment type="caution">
    <text evidence="5">The sequence shown here is derived from an EMBL/GenBank/DDBJ whole genome shotgun (WGS) entry which is preliminary data.</text>
</comment>
<dbReference type="InterPro" id="IPR028098">
    <property type="entry name" value="Glyco_trans_4-like_N"/>
</dbReference>
<evidence type="ECO:0000259" key="4">
    <source>
        <dbReference type="Pfam" id="PF13579"/>
    </source>
</evidence>
<proteinExistence type="predicted"/>
<evidence type="ECO:0000259" key="3">
    <source>
        <dbReference type="Pfam" id="PF00534"/>
    </source>
</evidence>
<gene>
    <name evidence="5" type="ORF">KEC57_17860</name>
</gene>
<dbReference type="EMBL" id="JAGTTN010000009">
    <property type="protein sequence ID" value="MCC2034057.1"/>
    <property type="molecule type" value="Genomic_DNA"/>
</dbReference>
<name>A0A9X1LXW1_9MICO</name>
<dbReference type="Pfam" id="PF00534">
    <property type="entry name" value="Glycos_transf_1"/>
    <property type="match status" value="1"/>
</dbReference>
<dbReference type="RefSeq" id="WP_229386059.1">
    <property type="nucleotide sequence ID" value="NZ_JAGTTN010000009.1"/>
</dbReference>
<dbReference type="EC" id="2.4.-.-" evidence="5"/>
<evidence type="ECO:0000256" key="2">
    <source>
        <dbReference type="ARBA" id="ARBA00022679"/>
    </source>
</evidence>
<reference evidence="5" key="1">
    <citation type="submission" date="2021-04" db="EMBL/GenBank/DDBJ databases">
        <title>Microbacterium tenobrionis sp. nov. and Microbacterium allomyrinae sp. nov., isolated from larvae of Tenobrio molitor and Allomyrina dichotoma, respectively.</title>
        <authorList>
            <person name="Lee S.D."/>
        </authorList>
    </citation>
    <scope>NUCLEOTIDE SEQUENCE</scope>
    <source>
        <strain evidence="5">BWT-G7</strain>
    </source>
</reference>
<dbReference type="Proteomes" id="UP001139354">
    <property type="component" value="Unassembled WGS sequence"/>
</dbReference>
<keyword evidence="2 5" id="KW-0808">Transferase</keyword>
<evidence type="ECO:0000313" key="5">
    <source>
        <dbReference type="EMBL" id="MCC2034057.1"/>
    </source>
</evidence>
<dbReference type="Gene3D" id="3.40.50.2000">
    <property type="entry name" value="Glycogen Phosphorylase B"/>
    <property type="match status" value="2"/>
</dbReference>
<evidence type="ECO:0000313" key="6">
    <source>
        <dbReference type="Proteomes" id="UP001139354"/>
    </source>
</evidence>
<keyword evidence="1 5" id="KW-0328">Glycosyltransferase</keyword>
<feature type="domain" description="Glycosyl transferase family 1" evidence="3">
    <location>
        <begin position="181"/>
        <end position="338"/>
    </location>
</feature>
<dbReference type="Pfam" id="PF13579">
    <property type="entry name" value="Glyco_trans_4_4"/>
    <property type="match status" value="1"/>
</dbReference>
<protein>
    <submittedName>
        <fullName evidence="5">Glycosyltransferase</fullName>
        <ecNumber evidence="5">2.4.-.-</ecNumber>
    </submittedName>
</protein>
<dbReference type="PANTHER" id="PTHR12526:SF637">
    <property type="entry name" value="GLYCOSYLTRANSFERASE EPSF-RELATED"/>
    <property type="match status" value="1"/>
</dbReference>
<organism evidence="5 6">
    <name type="scientific">Microbacterium allomyrinae</name>
    <dbReference type="NCBI Taxonomy" id="2830666"/>
    <lineage>
        <taxon>Bacteria</taxon>
        <taxon>Bacillati</taxon>
        <taxon>Actinomycetota</taxon>
        <taxon>Actinomycetes</taxon>
        <taxon>Micrococcales</taxon>
        <taxon>Microbacteriaceae</taxon>
        <taxon>Microbacterium</taxon>
    </lineage>
</organism>
<feature type="domain" description="Glycosyltransferase subfamily 4-like N-terminal" evidence="4">
    <location>
        <begin position="11"/>
        <end position="171"/>
    </location>
</feature>
<dbReference type="GO" id="GO:0016757">
    <property type="term" value="F:glycosyltransferase activity"/>
    <property type="evidence" value="ECO:0007669"/>
    <property type="project" value="UniProtKB-KW"/>
</dbReference>